<protein>
    <recommendedName>
        <fullName evidence="3">Ca-activated chloride channel family protein</fullName>
    </recommendedName>
</protein>
<evidence type="ECO:0000313" key="2">
    <source>
        <dbReference type="Proteomes" id="UP000253977"/>
    </source>
</evidence>
<dbReference type="InterPro" id="IPR011990">
    <property type="entry name" value="TPR-like_helical_dom_sf"/>
</dbReference>
<accession>A0A369TP35</accession>
<gene>
    <name evidence="1" type="ORF">DU478_18380</name>
</gene>
<dbReference type="AlphaFoldDB" id="A0A369TP35"/>
<evidence type="ECO:0008006" key="3">
    <source>
        <dbReference type="Google" id="ProtNLM"/>
    </source>
</evidence>
<sequence>MRWLLLAAVAAGGFSALLGGTEPLGRVLLAAGAPRLAAEVLTDPGWRGAAQYRAGDFAGAEISFRDAGALLNLGNARVMQRDYAAALEAYDAARLIGDSDAAANFDLVSVYYAGLALDPETPIKWSADKDDDGPEMLAPEAVGSARAAGSGAETTNAGALVGLPELTSRGRLGVRKVFDDKFMVANDRWLATLSDVPGDYLAARISHEFKRRRELGLLPPDPEDPR</sequence>
<name>A0A369TP35_9RHOB</name>
<proteinExistence type="predicted"/>
<dbReference type="EMBL" id="QPMK01000018">
    <property type="protein sequence ID" value="RDD64706.1"/>
    <property type="molecule type" value="Genomic_DNA"/>
</dbReference>
<dbReference type="Proteomes" id="UP000253977">
    <property type="component" value="Unassembled WGS sequence"/>
</dbReference>
<comment type="caution">
    <text evidence="1">The sequence shown here is derived from an EMBL/GenBank/DDBJ whole genome shotgun (WGS) entry which is preliminary data.</text>
</comment>
<evidence type="ECO:0000313" key="1">
    <source>
        <dbReference type="EMBL" id="RDD64706.1"/>
    </source>
</evidence>
<dbReference type="SUPFAM" id="SSF48452">
    <property type="entry name" value="TPR-like"/>
    <property type="match status" value="1"/>
</dbReference>
<keyword evidence="2" id="KW-1185">Reference proteome</keyword>
<reference evidence="1 2" key="1">
    <citation type="submission" date="2018-07" db="EMBL/GenBank/DDBJ databases">
        <title>Thalassococcus profundi sp. nov., a marine bacterium isolated from deep seawater of Okinawa Trough.</title>
        <authorList>
            <person name="Yu M."/>
        </authorList>
    </citation>
    <scope>NUCLEOTIDE SEQUENCE [LARGE SCALE GENOMIC DNA]</scope>
    <source>
        <strain evidence="1 2">WRAS1</strain>
    </source>
</reference>
<dbReference type="OrthoDB" id="5801125at2"/>
<dbReference type="Gene3D" id="1.25.40.10">
    <property type="entry name" value="Tetratricopeptide repeat domain"/>
    <property type="match status" value="1"/>
</dbReference>
<organism evidence="1 2">
    <name type="scientific">Thalassococcus profundi</name>
    <dbReference type="NCBI Taxonomy" id="2282382"/>
    <lineage>
        <taxon>Bacteria</taxon>
        <taxon>Pseudomonadati</taxon>
        <taxon>Pseudomonadota</taxon>
        <taxon>Alphaproteobacteria</taxon>
        <taxon>Rhodobacterales</taxon>
        <taxon>Roseobacteraceae</taxon>
        <taxon>Thalassococcus</taxon>
    </lineage>
</organism>